<sequence>MHQSDWLLWLLHGRPGGVSDYNSALKVGYDPELGAYPGWLTSQPYSRMLPAAVRPPGAPVAALRDDVRSQYGKRSYYVLVVVSRLRTDGFRVFFGAIRQLRIVSSSVSPWHARRIF</sequence>
<dbReference type="ExpressionAtlas" id="C0P5N4">
    <property type="expression patterns" value="baseline and differential"/>
</dbReference>
<accession>C0P5N4</accession>
<proteinExistence type="evidence at transcript level"/>
<name>C0P5N4_MAIZE</name>
<organism evidence="1">
    <name type="scientific">Zea mays</name>
    <name type="common">Maize</name>
    <dbReference type="NCBI Taxonomy" id="4577"/>
    <lineage>
        <taxon>Eukaryota</taxon>
        <taxon>Viridiplantae</taxon>
        <taxon>Streptophyta</taxon>
        <taxon>Embryophyta</taxon>
        <taxon>Tracheophyta</taxon>
        <taxon>Spermatophyta</taxon>
        <taxon>Magnoliopsida</taxon>
        <taxon>Liliopsida</taxon>
        <taxon>Poales</taxon>
        <taxon>Poaceae</taxon>
        <taxon>PACMAD clade</taxon>
        <taxon>Panicoideae</taxon>
        <taxon>Andropogonodae</taxon>
        <taxon>Andropogoneae</taxon>
        <taxon>Tripsacinae</taxon>
        <taxon>Zea</taxon>
    </lineage>
</organism>
<protein>
    <submittedName>
        <fullName evidence="1">Uncharacterized protein</fullName>
    </submittedName>
</protein>
<dbReference type="EMBL" id="BT063603">
    <property type="protein sequence ID" value="ACN28300.1"/>
    <property type="molecule type" value="mRNA"/>
</dbReference>
<reference evidence="1" key="1">
    <citation type="journal article" date="2009" name="PLoS Genet.">
        <title>Sequencing, mapping, and analysis of 27,455 maize full-length cDNAs.</title>
        <authorList>
            <person name="Soderlund C."/>
            <person name="Descour A."/>
            <person name="Kudrna D."/>
            <person name="Bomhoff M."/>
            <person name="Boyd L."/>
            <person name="Currie J."/>
            <person name="Angelova A."/>
            <person name="Collura K."/>
            <person name="Wissotski M."/>
            <person name="Ashley E."/>
            <person name="Morrow D."/>
            <person name="Fernandes J."/>
            <person name="Walbot V."/>
            <person name="Yu Y."/>
        </authorList>
    </citation>
    <scope>NUCLEOTIDE SEQUENCE</scope>
    <source>
        <strain evidence="1">B73</strain>
    </source>
</reference>
<evidence type="ECO:0000313" key="1">
    <source>
        <dbReference type="EMBL" id="ACN28300.1"/>
    </source>
</evidence>
<dbReference type="AlphaFoldDB" id="C0P5N4"/>